<organism evidence="3 4">
    <name type="scientific">Macrostomum lignano</name>
    <dbReference type="NCBI Taxonomy" id="282301"/>
    <lineage>
        <taxon>Eukaryota</taxon>
        <taxon>Metazoa</taxon>
        <taxon>Spiralia</taxon>
        <taxon>Lophotrochozoa</taxon>
        <taxon>Platyhelminthes</taxon>
        <taxon>Rhabditophora</taxon>
        <taxon>Macrostomorpha</taxon>
        <taxon>Macrostomida</taxon>
        <taxon>Macrostomidae</taxon>
        <taxon>Macrostomum</taxon>
    </lineage>
</organism>
<reference evidence="4" key="1">
    <citation type="submission" date="2016-11" db="UniProtKB">
        <authorList>
            <consortium name="WormBaseParasite"/>
        </authorList>
    </citation>
    <scope>IDENTIFICATION</scope>
</reference>
<protein>
    <submittedName>
        <fullName evidence="4">Protein-tyrosine-phosphatase</fullName>
    </submittedName>
</protein>
<keyword evidence="1" id="KW-0677">Repeat</keyword>
<proteinExistence type="predicted"/>
<evidence type="ECO:0000259" key="2">
    <source>
        <dbReference type="PROSITE" id="PS50853"/>
    </source>
</evidence>
<dbReference type="AlphaFoldDB" id="A0A1I8HKT5"/>
<evidence type="ECO:0000313" key="4">
    <source>
        <dbReference type="WBParaSite" id="maker-uti_cns_0006766-snap-gene-0.5-mRNA-1"/>
    </source>
</evidence>
<keyword evidence="3" id="KW-1185">Reference proteome</keyword>
<evidence type="ECO:0000313" key="3">
    <source>
        <dbReference type="Proteomes" id="UP000095280"/>
    </source>
</evidence>
<dbReference type="Proteomes" id="UP000095280">
    <property type="component" value="Unplaced"/>
</dbReference>
<dbReference type="PANTHER" id="PTHR46708:SF2">
    <property type="entry name" value="FIBRONECTIN TYPE-III DOMAIN-CONTAINING PROTEIN"/>
    <property type="match status" value="1"/>
</dbReference>
<dbReference type="Pfam" id="PF00041">
    <property type="entry name" value="fn3"/>
    <property type="match status" value="2"/>
</dbReference>
<feature type="domain" description="Fibronectin type-III" evidence="2">
    <location>
        <begin position="191"/>
        <end position="280"/>
    </location>
</feature>
<dbReference type="SMART" id="SM00060">
    <property type="entry name" value="FN3"/>
    <property type="match status" value="5"/>
</dbReference>
<dbReference type="WBParaSite" id="maker-uti_cns_0006766-snap-gene-0.5-mRNA-1">
    <property type="protein sequence ID" value="maker-uti_cns_0006766-snap-gene-0.5-mRNA-1"/>
    <property type="gene ID" value="maker-uti_cns_0006766-snap-gene-0.5"/>
</dbReference>
<dbReference type="InterPro" id="IPR013783">
    <property type="entry name" value="Ig-like_fold"/>
</dbReference>
<dbReference type="InterPro" id="IPR050991">
    <property type="entry name" value="ECM_Regulatory_Proteins"/>
</dbReference>
<dbReference type="InterPro" id="IPR003961">
    <property type="entry name" value="FN3_dom"/>
</dbReference>
<dbReference type="CDD" id="cd00063">
    <property type="entry name" value="FN3"/>
    <property type="match status" value="4"/>
</dbReference>
<accession>A0A1I8HKT5</accession>
<dbReference type="SUPFAM" id="SSF49265">
    <property type="entry name" value="Fibronectin type III"/>
    <property type="match status" value="3"/>
</dbReference>
<name>A0A1I8HKT5_9PLAT</name>
<evidence type="ECO:0000256" key="1">
    <source>
        <dbReference type="ARBA" id="ARBA00022737"/>
    </source>
</evidence>
<dbReference type="InterPro" id="IPR036116">
    <property type="entry name" value="FN3_sf"/>
</dbReference>
<dbReference type="PANTHER" id="PTHR46708">
    <property type="entry name" value="TENASCIN"/>
    <property type="match status" value="1"/>
</dbReference>
<sequence>RCSSIAELFGIDASSAQYSSNETAISVTWQPSSTSGVSYQLTCKRVGSGEVSTASSATPSATCGSLQSGQAYELQVAVQKAGGFDDVITSLPGQLTKLSGIDASSAQYSSNETAISVTWQPPSTSGVSYQLTCKRVGSGEVSTASSSTPSATCGSLQSGQEYELRVAVQKAGGFDDVITRLSNQLTKLFPIDASLVSFTITETSISLTWVASITEGVLYRMTCSRVSTGNSSSLPPSKYLSATVSGLQSGEAYNLSVAVSKQGGFHEVVTWLPIQLTKLFGIDASSAQYSSNETAISVTWQPSSTSGVSYQLTCKRVGSGEVSTASSSTPSGTCGSLQSGQAYELRVAVQKSGGFDDVITPLSNQLTKLFGIDASSAQYSSNETAISVTWQPSSNFWRLVPAHLQASRLRRSLDCVFIYYPHAAPCSLDRNMSCRWLCRRRTALMTSSQALSNQLTKLFGIDASSAQYSSNETAISVTWQPSSTSGVSYQLTCRRVGSGEVSTASSTTPSATCGSLQSGQEYELRVAVWKAGGFADVITRLSNQLTKLFPIDASLVSFTITETSISLTWVASITEGVLYRMTCRRVSTGNSTSLPPSKYLSATFSNLQSGEAYNLS</sequence>
<dbReference type="PROSITE" id="PS50853">
    <property type="entry name" value="FN3"/>
    <property type="match status" value="3"/>
</dbReference>
<dbReference type="Gene3D" id="2.60.40.10">
    <property type="entry name" value="Immunoglobulins"/>
    <property type="match status" value="5"/>
</dbReference>
<feature type="domain" description="Fibronectin type-III" evidence="2">
    <location>
        <begin position="100"/>
        <end position="189"/>
    </location>
</feature>
<feature type="domain" description="Fibronectin type-III" evidence="2">
    <location>
        <begin position="460"/>
        <end position="549"/>
    </location>
</feature>